<dbReference type="PANTHER" id="PTHR37164">
    <property type="entry name" value="BACTERIOHEMERYTHRIN"/>
    <property type="match status" value="1"/>
</dbReference>
<protein>
    <submittedName>
        <fullName evidence="5">Hemerythrin</fullName>
    </submittedName>
</protein>
<sequence>MKQFEWTPALSTGVAFIDVQHKELIRAINDLGKDLEQGQGASSIKKTVSFLKYYAEWHFGHEEDCAAKHQCPIAETNKQAHAKFLAMVDKLANDLRTTDNPEAVAKEAHDLLSDWFENHIMKIDKQIGECVSSAPAT</sequence>
<organism evidence="5 6">
    <name type="scientific">Candidatus Thermochlorobacter aerophilus</name>
    <dbReference type="NCBI Taxonomy" id="1868324"/>
    <lineage>
        <taxon>Bacteria</taxon>
        <taxon>Pseudomonadati</taxon>
        <taxon>Chlorobiota</taxon>
        <taxon>Chlorobiia</taxon>
        <taxon>Chlorobiales</taxon>
        <taxon>Candidatus Thermochlorobacteriaceae</taxon>
        <taxon>Candidatus Thermochlorobacter</taxon>
    </lineage>
</organism>
<dbReference type="InterPro" id="IPR012827">
    <property type="entry name" value="Hemerythrin_metal-bd"/>
</dbReference>
<reference evidence="5 6" key="1">
    <citation type="journal article" date="2011" name="ISME J.">
        <title>Community ecology of hot spring cyanobacterial mats: predominant populations and their functional potential.</title>
        <authorList>
            <person name="Klatt C.G."/>
            <person name="Wood J.M."/>
            <person name="Rusch D.B."/>
            <person name="Bateson M.M."/>
            <person name="Hamamura N."/>
            <person name="Heidelberg J.F."/>
            <person name="Grossman A.R."/>
            <person name="Bhaya D."/>
            <person name="Cohan F.M."/>
            <person name="Kuhl M."/>
            <person name="Bryant D.A."/>
            <person name="Ward D.M."/>
        </authorList>
    </citation>
    <scope>NUCLEOTIDE SEQUENCE [LARGE SCALE GENOMIC DNA]</scope>
    <source>
        <strain evidence="5">OS</strain>
    </source>
</reference>
<accession>A0A395M1P5</accession>
<feature type="domain" description="Hemerythrin-like" evidence="4">
    <location>
        <begin position="12"/>
        <end position="127"/>
    </location>
</feature>
<dbReference type="PANTHER" id="PTHR37164:SF1">
    <property type="entry name" value="BACTERIOHEMERYTHRIN"/>
    <property type="match status" value="1"/>
</dbReference>
<gene>
    <name evidence="5" type="ORF">D0433_07550</name>
</gene>
<dbReference type="InterPro" id="IPR012312">
    <property type="entry name" value="Hemerythrin-like"/>
</dbReference>
<comment type="caution">
    <text evidence="5">The sequence shown here is derived from an EMBL/GenBank/DDBJ whole genome shotgun (WGS) entry which is preliminary data.</text>
</comment>
<evidence type="ECO:0000313" key="6">
    <source>
        <dbReference type="Proteomes" id="UP000266389"/>
    </source>
</evidence>
<dbReference type="Gene3D" id="1.20.120.50">
    <property type="entry name" value="Hemerythrin-like"/>
    <property type="match status" value="1"/>
</dbReference>
<evidence type="ECO:0000256" key="1">
    <source>
        <dbReference type="ARBA" id="ARBA00010587"/>
    </source>
</evidence>
<name>A0A395M1P5_9BACT</name>
<dbReference type="NCBIfam" id="TIGR02481">
    <property type="entry name" value="hemeryth_dom"/>
    <property type="match status" value="1"/>
</dbReference>
<evidence type="ECO:0000259" key="4">
    <source>
        <dbReference type="Pfam" id="PF01814"/>
    </source>
</evidence>
<dbReference type="Pfam" id="PF01814">
    <property type="entry name" value="Hemerythrin"/>
    <property type="match status" value="1"/>
</dbReference>
<dbReference type="InterPro" id="IPR035938">
    <property type="entry name" value="Hemerythrin-like_sf"/>
</dbReference>
<dbReference type="NCBIfam" id="NF033749">
    <property type="entry name" value="bact_hemeryth"/>
    <property type="match status" value="1"/>
</dbReference>
<proteinExistence type="inferred from homology"/>
<dbReference type="CDD" id="cd12107">
    <property type="entry name" value="Hemerythrin"/>
    <property type="match status" value="1"/>
</dbReference>
<dbReference type="SUPFAM" id="SSF47188">
    <property type="entry name" value="Hemerythrin-like"/>
    <property type="match status" value="1"/>
</dbReference>
<evidence type="ECO:0000256" key="2">
    <source>
        <dbReference type="ARBA" id="ARBA00022723"/>
    </source>
</evidence>
<evidence type="ECO:0000313" key="5">
    <source>
        <dbReference type="EMBL" id="RFM24138.1"/>
    </source>
</evidence>
<dbReference type="InterPro" id="IPR050669">
    <property type="entry name" value="Hemerythrin"/>
</dbReference>
<dbReference type="GO" id="GO:0046872">
    <property type="term" value="F:metal ion binding"/>
    <property type="evidence" value="ECO:0007669"/>
    <property type="project" value="UniProtKB-KW"/>
</dbReference>
<keyword evidence="3" id="KW-0408">Iron</keyword>
<comment type="similarity">
    <text evidence="1">Belongs to the hemerythrin family.</text>
</comment>
<dbReference type="EMBL" id="PHFL01000046">
    <property type="protein sequence ID" value="RFM24138.1"/>
    <property type="molecule type" value="Genomic_DNA"/>
</dbReference>
<evidence type="ECO:0000256" key="3">
    <source>
        <dbReference type="ARBA" id="ARBA00023004"/>
    </source>
</evidence>
<dbReference type="AlphaFoldDB" id="A0A395M1P5"/>
<dbReference type="Proteomes" id="UP000266389">
    <property type="component" value="Unassembled WGS sequence"/>
</dbReference>
<keyword evidence="2" id="KW-0479">Metal-binding</keyword>